<dbReference type="PANTHER" id="PTHR48100">
    <property type="entry name" value="BROAD-SPECIFICITY PHOSPHATASE YOR283W-RELATED"/>
    <property type="match status" value="1"/>
</dbReference>
<dbReference type="InterPro" id="IPR013078">
    <property type="entry name" value="His_Pase_superF_clade-1"/>
</dbReference>
<reference evidence="1 2" key="1">
    <citation type="submission" date="2020-04" db="EMBL/GenBank/DDBJ databases">
        <title>Advantages and limits of metagenomic assembly and binning of a giant virus.</title>
        <authorList>
            <person name="Schulz F."/>
            <person name="Andreani J."/>
            <person name="Francis R."/>
            <person name="Boudjemaa H."/>
            <person name="Bou Khalil J.Y."/>
            <person name="Lee J."/>
            <person name="La Scola B."/>
            <person name="Woyke T."/>
        </authorList>
    </citation>
    <scope>NUCLEOTIDE SEQUENCE [LARGE SCALE GENOMIC DNA]</scope>
    <source>
        <strain evidence="1 2">FV1/VV64</strain>
    </source>
</reference>
<dbReference type="SMART" id="SM00855">
    <property type="entry name" value="PGAM"/>
    <property type="match status" value="1"/>
</dbReference>
<sequence length="155" mass="18186">MKKITIIRHAQSHFNAGNYKTDEEIRNCRITPYGVEQSKQLHHSFDVLIISPLKRAMETYLNSNIKCRQLIMSELFREQKEDKPLNYLDFEEIKPESPEDARKRAREAIEFIKTIKSDNIGIISHGCFIWYLLEQVGQPPQPTHNCQAIQFNILN</sequence>
<dbReference type="EMBL" id="MT418680">
    <property type="protein sequence ID" value="QKF94678.1"/>
    <property type="molecule type" value="Genomic_DNA"/>
</dbReference>
<dbReference type="CDD" id="cd07067">
    <property type="entry name" value="HP_PGM_like"/>
    <property type="match status" value="1"/>
</dbReference>
<dbReference type="PANTHER" id="PTHR48100:SF1">
    <property type="entry name" value="HISTIDINE PHOSPHATASE FAMILY PROTEIN-RELATED"/>
    <property type="match status" value="1"/>
</dbReference>
<organism evidence="1 2">
    <name type="scientific">Fadolivirus FV1/VV64</name>
    <dbReference type="NCBI Taxonomy" id="3070911"/>
    <lineage>
        <taxon>Viruses</taxon>
        <taxon>Varidnaviria</taxon>
        <taxon>Bamfordvirae</taxon>
        <taxon>Nucleocytoviricota</taxon>
        <taxon>Megaviricetes</taxon>
        <taxon>Imitervirales</taxon>
        <taxon>Mimiviridae</taxon>
        <taxon>Klosneuvirinae</taxon>
        <taxon>Fadolivirus</taxon>
        <taxon>Fadolivirus algeromassiliense</taxon>
    </lineage>
</organism>
<evidence type="ECO:0000313" key="2">
    <source>
        <dbReference type="Proteomes" id="UP001162001"/>
    </source>
</evidence>
<proteinExistence type="predicted"/>
<protein>
    <submittedName>
        <fullName evidence="1">Histidine phosphatase superfamily clade-1</fullName>
    </submittedName>
</protein>
<keyword evidence="2" id="KW-1185">Reference proteome</keyword>
<dbReference type="Proteomes" id="UP001162001">
    <property type="component" value="Segment"/>
</dbReference>
<dbReference type="Gene3D" id="3.40.50.1240">
    <property type="entry name" value="Phosphoglycerate mutase-like"/>
    <property type="match status" value="1"/>
</dbReference>
<dbReference type="GO" id="GO:0016791">
    <property type="term" value="F:phosphatase activity"/>
    <property type="evidence" value="ECO:0007669"/>
    <property type="project" value="TreeGrafter"/>
</dbReference>
<evidence type="ECO:0000313" key="1">
    <source>
        <dbReference type="EMBL" id="QKF94678.1"/>
    </source>
</evidence>
<dbReference type="InterPro" id="IPR050275">
    <property type="entry name" value="PGM_Phosphatase"/>
</dbReference>
<dbReference type="SUPFAM" id="SSF53254">
    <property type="entry name" value="Phosphoglycerate mutase-like"/>
    <property type="match status" value="1"/>
</dbReference>
<accession>A0A7D3R2Q4</accession>
<dbReference type="Pfam" id="PF00300">
    <property type="entry name" value="His_Phos_1"/>
    <property type="match status" value="1"/>
</dbReference>
<gene>
    <name evidence="1" type="ORF">Fadolivirus_1_1220</name>
</gene>
<name>A0A7D3R2Q4_9VIRU</name>
<dbReference type="InterPro" id="IPR029033">
    <property type="entry name" value="His_PPase_superfam"/>
</dbReference>